<proteinExistence type="predicted"/>
<reference evidence="2 3" key="1">
    <citation type="submission" date="2016-10" db="EMBL/GenBank/DDBJ databases">
        <title>Draft genome sequences of four alkaliphilic bacteria belonging to the Anaerobacillus genus.</title>
        <authorList>
            <person name="Bassil N.M."/>
            <person name="Lloyd J.R."/>
        </authorList>
    </citation>
    <scope>NUCLEOTIDE SEQUENCE [LARGE SCALE GENOMIC DNA]</scope>
    <source>
        <strain evidence="2 3">DSM 15340</strain>
    </source>
</reference>
<dbReference type="EMBL" id="MLQQ01000001">
    <property type="protein sequence ID" value="OIJ15788.1"/>
    <property type="molecule type" value="Genomic_DNA"/>
</dbReference>
<dbReference type="Proteomes" id="UP000180098">
    <property type="component" value="Unassembled WGS sequence"/>
</dbReference>
<name>A0A1S2LTF4_9BACI</name>
<evidence type="ECO:0000313" key="3">
    <source>
        <dbReference type="Proteomes" id="UP000180098"/>
    </source>
</evidence>
<comment type="caution">
    <text evidence="2">The sequence shown here is derived from an EMBL/GenBank/DDBJ whole genome shotgun (WGS) entry which is preliminary data.</text>
</comment>
<organism evidence="2 3">
    <name type="scientific">Anaerobacillus arseniciselenatis</name>
    <dbReference type="NCBI Taxonomy" id="85682"/>
    <lineage>
        <taxon>Bacteria</taxon>
        <taxon>Bacillati</taxon>
        <taxon>Bacillota</taxon>
        <taxon>Bacilli</taxon>
        <taxon>Bacillales</taxon>
        <taxon>Bacillaceae</taxon>
        <taxon>Anaerobacillus</taxon>
    </lineage>
</organism>
<evidence type="ECO:0008006" key="4">
    <source>
        <dbReference type="Google" id="ProtNLM"/>
    </source>
</evidence>
<evidence type="ECO:0000256" key="1">
    <source>
        <dbReference type="SAM" id="MobiDB-lite"/>
    </source>
</evidence>
<sequence length="79" mass="9616">MEEMKKKQKQNDDAFQINERLNSDVLSKLKTASKQLKENERVKSEEKREQERQRRIEKEKNKSFEELLGESSLDWKNFK</sequence>
<gene>
    <name evidence="2" type="ORF">BKP35_02000</name>
</gene>
<dbReference type="AlphaFoldDB" id="A0A1S2LTF4"/>
<protein>
    <recommendedName>
        <fullName evidence="4">Sulfurtransferase</fullName>
    </recommendedName>
</protein>
<keyword evidence="3" id="KW-1185">Reference proteome</keyword>
<dbReference type="Pfam" id="PF13025">
    <property type="entry name" value="DUF3886"/>
    <property type="match status" value="1"/>
</dbReference>
<dbReference type="InterPro" id="IPR024980">
    <property type="entry name" value="DUF3886"/>
</dbReference>
<feature type="compositionally biased region" description="Basic and acidic residues" evidence="1">
    <location>
        <begin position="35"/>
        <end position="63"/>
    </location>
</feature>
<feature type="region of interest" description="Disordered" evidence="1">
    <location>
        <begin position="26"/>
        <end position="63"/>
    </location>
</feature>
<accession>A0A1S2LTF4</accession>
<feature type="region of interest" description="Disordered" evidence="1">
    <location>
        <begin position="1"/>
        <end position="20"/>
    </location>
</feature>
<evidence type="ECO:0000313" key="2">
    <source>
        <dbReference type="EMBL" id="OIJ15788.1"/>
    </source>
</evidence>